<protein>
    <submittedName>
        <fullName evidence="1">Uncharacterized protein</fullName>
    </submittedName>
</protein>
<organism evidence="1 2">
    <name type="scientific">Claviceps purpurea (strain 20.1)</name>
    <name type="common">Ergot fungus</name>
    <name type="synonym">Sphacelia segetum</name>
    <dbReference type="NCBI Taxonomy" id="1111077"/>
    <lineage>
        <taxon>Eukaryota</taxon>
        <taxon>Fungi</taxon>
        <taxon>Dikarya</taxon>
        <taxon>Ascomycota</taxon>
        <taxon>Pezizomycotina</taxon>
        <taxon>Sordariomycetes</taxon>
        <taxon>Hypocreomycetidae</taxon>
        <taxon>Hypocreales</taxon>
        <taxon>Clavicipitaceae</taxon>
        <taxon>Claviceps</taxon>
    </lineage>
</organism>
<name>M1WBV3_CLAP2</name>
<accession>M1WBV3</accession>
<dbReference type="EMBL" id="CAGA01000008">
    <property type="protein sequence ID" value="CCE28459.1"/>
    <property type="molecule type" value="Genomic_DNA"/>
</dbReference>
<proteinExistence type="predicted"/>
<keyword evidence="2" id="KW-1185">Reference proteome</keyword>
<sequence length="119" mass="13106">MSFGMRPLSNSCLCPSCVKSRLKELPHLKPATPGTYPSEFIHTDIAGPTPDTWTWGSSLLGNITPLRQKSELSDALFSWLNLVEHPKRLCHRIRLDQAGEITTSSDVIASCRSSGIDPE</sequence>
<dbReference type="HOGENOM" id="CLU_2061252_0_0_1"/>
<dbReference type="VEuPathDB" id="FungiDB:CPUR_01934"/>
<comment type="caution">
    <text evidence="1">The sequence shown here is derived from an EMBL/GenBank/DDBJ whole genome shotgun (WGS) entry which is preliminary data.</text>
</comment>
<evidence type="ECO:0000313" key="1">
    <source>
        <dbReference type="EMBL" id="CCE28459.1"/>
    </source>
</evidence>
<gene>
    <name evidence="1" type="ORF">CPUR_01934</name>
</gene>
<reference evidence="1 2" key="1">
    <citation type="journal article" date="2013" name="PLoS Genet.">
        <title>Plant-symbiotic fungi as chemical engineers: Multi-genome analysis of the Clavicipitaceae reveals dynamics of alkaloid loci.</title>
        <authorList>
            <person name="Schardl C.L."/>
            <person name="Young C.A."/>
            <person name="Hesse U."/>
            <person name="Amyotte S.G."/>
            <person name="Andreeva K."/>
            <person name="Calie P.J."/>
            <person name="Fleetwood D.J."/>
            <person name="Haws D.C."/>
            <person name="Moore N."/>
            <person name="Oeser B."/>
            <person name="Panaccione D.G."/>
            <person name="Schweri K.K."/>
            <person name="Voisey C.R."/>
            <person name="Farman M.L."/>
            <person name="Jaromczyk J.W."/>
            <person name="Roe B.A."/>
            <person name="O'Sullivan D.M."/>
            <person name="Scott B."/>
            <person name="Tudzynski P."/>
            <person name="An Z."/>
            <person name="Arnaoudova E.G."/>
            <person name="Bullock C.T."/>
            <person name="Charlton N.D."/>
            <person name="Chen L."/>
            <person name="Cox M."/>
            <person name="Dinkins R.D."/>
            <person name="Florea S."/>
            <person name="Glenn A.E."/>
            <person name="Gordon A."/>
            <person name="Gueldener U."/>
            <person name="Harris D.R."/>
            <person name="Hollin W."/>
            <person name="Jaromczyk J."/>
            <person name="Johnson R.D."/>
            <person name="Khan A.K."/>
            <person name="Leistner E."/>
            <person name="Leuchtmann A."/>
            <person name="Li C."/>
            <person name="Liu J."/>
            <person name="Liu J."/>
            <person name="Liu M."/>
            <person name="Mace W."/>
            <person name="Machado C."/>
            <person name="Nagabhyru P."/>
            <person name="Pan J."/>
            <person name="Schmid J."/>
            <person name="Sugawara K."/>
            <person name="Steiner U."/>
            <person name="Takach J.E."/>
            <person name="Tanaka E."/>
            <person name="Webb J.S."/>
            <person name="Wilson E.V."/>
            <person name="Wiseman J.L."/>
            <person name="Yoshida R."/>
            <person name="Zeng Z."/>
        </authorList>
    </citation>
    <scope>NUCLEOTIDE SEQUENCE [LARGE SCALE GENOMIC DNA]</scope>
    <source>
        <strain evidence="1 2">20.1</strain>
    </source>
</reference>
<dbReference type="AlphaFoldDB" id="M1WBV3"/>
<evidence type="ECO:0000313" key="2">
    <source>
        <dbReference type="Proteomes" id="UP000016801"/>
    </source>
</evidence>
<dbReference type="Proteomes" id="UP000016801">
    <property type="component" value="Unassembled WGS sequence"/>
</dbReference>